<dbReference type="PANTHER" id="PTHR42702">
    <property type="entry name" value="NUCLEOTIDE PYROPHOSPHOHYDROLASE"/>
    <property type="match status" value="1"/>
</dbReference>
<proteinExistence type="predicted"/>
<dbReference type="Gene3D" id="1.10.287.1080">
    <property type="entry name" value="MazG-like"/>
    <property type="match status" value="1"/>
</dbReference>
<dbReference type="Pfam" id="PF03819">
    <property type="entry name" value="MazG"/>
    <property type="match status" value="1"/>
</dbReference>
<feature type="domain" description="NTP pyrophosphohydrolase MazG-like" evidence="1">
    <location>
        <begin position="40"/>
        <end position="97"/>
    </location>
</feature>
<organism evidence="2">
    <name type="scientific">hydrothermal vent metagenome</name>
    <dbReference type="NCBI Taxonomy" id="652676"/>
    <lineage>
        <taxon>unclassified sequences</taxon>
        <taxon>metagenomes</taxon>
        <taxon>ecological metagenomes</taxon>
    </lineage>
</organism>
<dbReference type="SUPFAM" id="SSF101386">
    <property type="entry name" value="all-alpha NTP pyrophosphatases"/>
    <property type="match status" value="1"/>
</dbReference>
<evidence type="ECO:0000313" key="2">
    <source>
        <dbReference type="EMBL" id="VAX39628.1"/>
    </source>
</evidence>
<reference evidence="2" key="1">
    <citation type="submission" date="2018-06" db="EMBL/GenBank/DDBJ databases">
        <authorList>
            <person name="Zhirakovskaya E."/>
        </authorList>
    </citation>
    <scope>NUCLEOTIDE SEQUENCE</scope>
</reference>
<sequence>QPDSSPSTTPGLTVARFQQLIRARYLTTDAARGVPGTFMWFIEEVGELATALQENAPERTPTAAQKANLAEEFADVLAWLTTLANIAGVDLEAALVKYTDEGKVEGVKH</sequence>
<dbReference type="CDD" id="cd11535">
    <property type="entry name" value="NTP-PPase_SsMazG"/>
    <property type="match status" value="1"/>
</dbReference>
<protein>
    <submittedName>
        <fullName evidence="2">Uncharacterized MazG-like protein SSO12199</fullName>
    </submittedName>
</protein>
<dbReference type="AlphaFoldDB" id="A0A3B1DU76"/>
<dbReference type="PANTHER" id="PTHR42702:SF1">
    <property type="entry name" value="REGULATORY PROTEIN FOR BETA-LACTAMASE"/>
    <property type="match status" value="1"/>
</dbReference>
<feature type="non-terminal residue" evidence="2">
    <location>
        <position position="1"/>
    </location>
</feature>
<accession>A0A3B1DU76</accession>
<evidence type="ECO:0000259" key="1">
    <source>
        <dbReference type="Pfam" id="PF03819"/>
    </source>
</evidence>
<gene>
    <name evidence="2" type="ORF">MNBD_PLANCTO03-1575</name>
</gene>
<dbReference type="InterPro" id="IPR004518">
    <property type="entry name" value="MazG-like_dom"/>
</dbReference>
<name>A0A3B1DU76_9ZZZZ</name>
<dbReference type="EMBL" id="UOGK01000269">
    <property type="protein sequence ID" value="VAX39628.1"/>
    <property type="molecule type" value="Genomic_DNA"/>
</dbReference>